<dbReference type="AlphaFoldDB" id="A0A4C1XK54"/>
<keyword evidence="2" id="KW-0808">Transferase</keyword>
<dbReference type="SUPFAM" id="SSF53901">
    <property type="entry name" value="Thiolase-like"/>
    <property type="match status" value="1"/>
</dbReference>
<evidence type="ECO:0000256" key="3">
    <source>
        <dbReference type="ARBA" id="ARBA00023315"/>
    </source>
</evidence>
<evidence type="ECO:0000259" key="4">
    <source>
        <dbReference type="Pfam" id="PF00108"/>
    </source>
</evidence>
<dbReference type="Gene3D" id="3.40.47.10">
    <property type="match status" value="1"/>
</dbReference>
<accession>A0A4C1XK54</accession>
<dbReference type="InterPro" id="IPR020616">
    <property type="entry name" value="Thiolase_N"/>
</dbReference>
<dbReference type="Pfam" id="PF00108">
    <property type="entry name" value="Thiolase_N"/>
    <property type="match status" value="1"/>
</dbReference>
<comment type="caution">
    <text evidence="5">The sequence shown here is derived from an EMBL/GenBank/DDBJ whole genome shotgun (WGS) entry which is preliminary data.</text>
</comment>
<dbReference type="GO" id="GO:0006635">
    <property type="term" value="P:fatty acid beta-oxidation"/>
    <property type="evidence" value="ECO:0007669"/>
    <property type="project" value="TreeGrafter"/>
</dbReference>
<dbReference type="STRING" id="151549.A0A4C1XK54"/>
<name>A0A4C1XK54_EUMVA</name>
<dbReference type="OrthoDB" id="5404651at2759"/>
<reference evidence="5 6" key="1">
    <citation type="journal article" date="2019" name="Commun. Biol.">
        <title>The bagworm genome reveals a unique fibroin gene that provides high tensile strength.</title>
        <authorList>
            <person name="Kono N."/>
            <person name="Nakamura H."/>
            <person name="Ohtoshi R."/>
            <person name="Tomita M."/>
            <person name="Numata K."/>
            <person name="Arakawa K."/>
        </authorList>
    </citation>
    <scope>NUCLEOTIDE SEQUENCE [LARGE SCALE GENOMIC DNA]</scope>
</reference>
<keyword evidence="3" id="KW-0012">Acyltransferase</keyword>
<dbReference type="PANTHER" id="PTHR18919:SF107">
    <property type="entry name" value="ACETYL-COA ACETYLTRANSFERASE, CYTOSOLIC"/>
    <property type="match status" value="1"/>
</dbReference>
<evidence type="ECO:0000313" key="5">
    <source>
        <dbReference type="EMBL" id="GBP63372.1"/>
    </source>
</evidence>
<feature type="domain" description="Thiolase N-terminal" evidence="4">
    <location>
        <begin position="8"/>
        <end position="77"/>
    </location>
</feature>
<dbReference type="EMBL" id="BGZK01000868">
    <property type="protein sequence ID" value="GBP63372.1"/>
    <property type="molecule type" value="Genomic_DNA"/>
</dbReference>
<dbReference type="InterPro" id="IPR016039">
    <property type="entry name" value="Thiolase-like"/>
</dbReference>
<sequence>MSTAVKGVFIVGAKRTPFGTFGGVFKNTSATDLQTVAAVAALKEAGVNPEKVDTINVGQVMSKSAAEAHRIPAETCCDNALLDTTCKDWFRHFENNDFKLEVKECSGTPKNFEDEELEELLD</sequence>
<protein>
    <submittedName>
        <fullName evidence="5">3-ketoacyl-CoA thiolase, mitochondrial</fullName>
    </submittedName>
</protein>
<evidence type="ECO:0000256" key="1">
    <source>
        <dbReference type="ARBA" id="ARBA00010982"/>
    </source>
</evidence>
<comment type="similarity">
    <text evidence="1">Belongs to the thiolase-like superfamily. Thiolase family.</text>
</comment>
<keyword evidence="6" id="KW-1185">Reference proteome</keyword>
<gene>
    <name evidence="5" type="primary">Acaa2</name>
    <name evidence="5" type="ORF">EVAR_56483_1</name>
</gene>
<organism evidence="5 6">
    <name type="scientific">Eumeta variegata</name>
    <name type="common">Bagworm moth</name>
    <name type="synonym">Eumeta japonica</name>
    <dbReference type="NCBI Taxonomy" id="151549"/>
    <lineage>
        <taxon>Eukaryota</taxon>
        <taxon>Metazoa</taxon>
        <taxon>Ecdysozoa</taxon>
        <taxon>Arthropoda</taxon>
        <taxon>Hexapoda</taxon>
        <taxon>Insecta</taxon>
        <taxon>Pterygota</taxon>
        <taxon>Neoptera</taxon>
        <taxon>Endopterygota</taxon>
        <taxon>Lepidoptera</taxon>
        <taxon>Glossata</taxon>
        <taxon>Ditrysia</taxon>
        <taxon>Tineoidea</taxon>
        <taxon>Psychidae</taxon>
        <taxon>Oiketicinae</taxon>
        <taxon>Eumeta</taxon>
    </lineage>
</organism>
<dbReference type="Proteomes" id="UP000299102">
    <property type="component" value="Unassembled WGS sequence"/>
</dbReference>
<dbReference type="GO" id="GO:0003985">
    <property type="term" value="F:acetyl-CoA C-acetyltransferase activity"/>
    <property type="evidence" value="ECO:0007669"/>
    <property type="project" value="TreeGrafter"/>
</dbReference>
<evidence type="ECO:0000313" key="6">
    <source>
        <dbReference type="Proteomes" id="UP000299102"/>
    </source>
</evidence>
<dbReference type="PANTHER" id="PTHR18919">
    <property type="entry name" value="ACETYL-COA C-ACYLTRANSFERASE"/>
    <property type="match status" value="1"/>
</dbReference>
<evidence type="ECO:0000256" key="2">
    <source>
        <dbReference type="ARBA" id="ARBA00022679"/>
    </source>
</evidence>
<dbReference type="GO" id="GO:0005739">
    <property type="term" value="C:mitochondrion"/>
    <property type="evidence" value="ECO:0007669"/>
    <property type="project" value="TreeGrafter"/>
</dbReference>
<proteinExistence type="inferred from homology"/>